<dbReference type="GO" id="GO:1900227">
    <property type="term" value="P:positive regulation of NLRP3 inflammasome complex assembly"/>
    <property type="evidence" value="ECO:0007669"/>
    <property type="project" value="UniProtKB-ARBA"/>
</dbReference>
<keyword evidence="16" id="KW-0564">Palmitate</keyword>
<dbReference type="GO" id="GO:0002230">
    <property type="term" value="P:positive regulation of defense response to virus by host"/>
    <property type="evidence" value="ECO:0007669"/>
    <property type="project" value="UniProtKB-ARBA"/>
</dbReference>
<accession>A0A3Q3NMU6</accession>
<dbReference type="GO" id="GO:0032728">
    <property type="term" value="P:positive regulation of interferon-beta production"/>
    <property type="evidence" value="ECO:0007669"/>
    <property type="project" value="UniProtKB-ARBA"/>
</dbReference>
<dbReference type="GO" id="GO:0045087">
    <property type="term" value="P:innate immune response"/>
    <property type="evidence" value="ECO:0007669"/>
    <property type="project" value="UniProtKB-KW"/>
</dbReference>
<keyword evidence="3" id="KW-0488">Methylation</keyword>
<evidence type="ECO:0000256" key="2">
    <source>
        <dbReference type="ARBA" id="ARBA00004572"/>
    </source>
</evidence>
<dbReference type="InterPro" id="IPR042144">
    <property type="entry name" value="CARD_IPS1"/>
</dbReference>
<dbReference type="Pfam" id="PF16739">
    <property type="entry name" value="CARD_2"/>
    <property type="match status" value="1"/>
</dbReference>
<feature type="region of interest" description="Disordered" evidence="22">
    <location>
        <begin position="460"/>
        <end position="543"/>
    </location>
</feature>
<protein>
    <recommendedName>
        <fullName evidence="19">Mitochondrial antiviral-signaling protein</fullName>
    </recommendedName>
    <alternativeName>
        <fullName evidence="20">Interferon beta promoter stimulator protein 1</fullName>
    </alternativeName>
    <alternativeName>
        <fullName evidence="21">Virus-induced-signaling adapter</fullName>
    </alternativeName>
</protein>
<evidence type="ECO:0000256" key="5">
    <source>
        <dbReference type="ARBA" id="ARBA00022553"/>
    </source>
</evidence>
<dbReference type="GO" id="GO:0035591">
    <property type="term" value="F:signaling adaptor activity"/>
    <property type="evidence" value="ECO:0007669"/>
    <property type="project" value="UniProtKB-ARBA"/>
</dbReference>
<dbReference type="GO" id="GO:0032755">
    <property type="term" value="P:positive regulation of interleukin-6 production"/>
    <property type="evidence" value="ECO:0007669"/>
    <property type="project" value="UniProtKB-ARBA"/>
</dbReference>
<keyword evidence="15" id="KW-0472">Membrane</keyword>
<keyword evidence="17" id="KW-0576">Peroxisome</keyword>
<name>A0A3Q3NMU6_9LABR</name>
<reference evidence="24" key="2">
    <citation type="submission" date="2025-09" db="UniProtKB">
        <authorList>
            <consortium name="Ensembl"/>
        </authorList>
    </citation>
    <scope>IDENTIFICATION</scope>
</reference>
<keyword evidence="25" id="KW-1185">Reference proteome</keyword>
<dbReference type="GO" id="GO:0051607">
    <property type="term" value="P:defense response to virus"/>
    <property type="evidence" value="ECO:0007669"/>
    <property type="project" value="UniProtKB-KW"/>
</dbReference>
<evidence type="ECO:0000256" key="20">
    <source>
        <dbReference type="ARBA" id="ARBA00082620"/>
    </source>
</evidence>
<evidence type="ECO:0000256" key="1">
    <source>
        <dbReference type="ARBA" id="ARBA00004275"/>
    </source>
</evidence>
<evidence type="ECO:0000313" key="25">
    <source>
        <dbReference type="Proteomes" id="UP000261660"/>
    </source>
</evidence>
<feature type="compositionally biased region" description="Polar residues" evidence="22">
    <location>
        <begin position="525"/>
        <end position="543"/>
    </location>
</feature>
<comment type="subcellular location">
    <subcellularLocation>
        <location evidence="2">Mitochondrion outer membrane</location>
        <topology evidence="2">Single-pass membrane protein</topology>
    </subcellularLocation>
    <subcellularLocation>
        <location evidence="1">Peroxisome</location>
    </subcellularLocation>
</comment>
<feature type="compositionally biased region" description="Low complexity" evidence="22">
    <location>
        <begin position="403"/>
        <end position="420"/>
    </location>
</feature>
<dbReference type="GO" id="GO:0005741">
    <property type="term" value="C:mitochondrial outer membrane"/>
    <property type="evidence" value="ECO:0007669"/>
    <property type="project" value="UniProtKB-SubCell"/>
</dbReference>
<organism evidence="24 25">
    <name type="scientific">Labrus bergylta</name>
    <name type="common">ballan wrasse</name>
    <dbReference type="NCBI Taxonomy" id="56723"/>
    <lineage>
        <taxon>Eukaryota</taxon>
        <taxon>Metazoa</taxon>
        <taxon>Chordata</taxon>
        <taxon>Craniata</taxon>
        <taxon>Vertebrata</taxon>
        <taxon>Euteleostomi</taxon>
        <taxon>Actinopterygii</taxon>
        <taxon>Neopterygii</taxon>
        <taxon>Teleostei</taxon>
        <taxon>Neoteleostei</taxon>
        <taxon>Acanthomorphata</taxon>
        <taxon>Eupercaria</taxon>
        <taxon>Labriformes</taxon>
        <taxon>Labridae</taxon>
        <taxon>Labrus</taxon>
    </lineage>
</organism>
<evidence type="ECO:0000256" key="7">
    <source>
        <dbReference type="ARBA" id="ARBA00022588"/>
    </source>
</evidence>
<keyword evidence="13" id="KW-0051">Antiviral defense</keyword>
<evidence type="ECO:0000256" key="18">
    <source>
        <dbReference type="ARBA" id="ARBA00023288"/>
    </source>
</evidence>
<dbReference type="GO" id="GO:0032727">
    <property type="term" value="P:positive regulation of interferon-alpha production"/>
    <property type="evidence" value="ECO:0007669"/>
    <property type="project" value="UniProtKB-ARBA"/>
</dbReference>
<dbReference type="STRING" id="56723.ENSLBEP00000036620"/>
<feature type="region of interest" description="Disordered" evidence="22">
    <location>
        <begin position="120"/>
        <end position="442"/>
    </location>
</feature>
<feature type="compositionally biased region" description="Polar residues" evidence="22">
    <location>
        <begin position="310"/>
        <end position="328"/>
    </location>
</feature>
<dbReference type="GO" id="GO:0005777">
    <property type="term" value="C:peroxisome"/>
    <property type="evidence" value="ECO:0007669"/>
    <property type="project" value="UniProtKB-SubCell"/>
</dbReference>
<evidence type="ECO:0000256" key="16">
    <source>
        <dbReference type="ARBA" id="ARBA00023139"/>
    </source>
</evidence>
<dbReference type="GO" id="GO:0045071">
    <property type="term" value="P:negative regulation of viral genome replication"/>
    <property type="evidence" value="ECO:0007669"/>
    <property type="project" value="UniProtKB-ARBA"/>
</dbReference>
<keyword evidence="11" id="KW-0391">Immunity</keyword>
<keyword evidence="12" id="KW-1133">Transmembrane helix</keyword>
<keyword evidence="5" id="KW-0597">Phosphoprotein</keyword>
<evidence type="ECO:0000256" key="21">
    <source>
        <dbReference type="ARBA" id="ARBA00083233"/>
    </source>
</evidence>
<dbReference type="Gene3D" id="1.10.533.10">
    <property type="entry name" value="Death Domain, Fas"/>
    <property type="match status" value="1"/>
</dbReference>
<feature type="compositionally biased region" description="Basic and acidic residues" evidence="22">
    <location>
        <begin position="199"/>
        <end position="211"/>
    </location>
</feature>
<evidence type="ECO:0000256" key="15">
    <source>
        <dbReference type="ARBA" id="ARBA00023136"/>
    </source>
</evidence>
<keyword evidence="4" id="KW-1017">Isopeptide bond</keyword>
<dbReference type="InterPro" id="IPR031964">
    <property type="entry name" value="CARD_dom"/>
</dbReference>
<dbReference type="GO" id="GO:1900063">
    <property type="term" value="P:regulation of peroxisome organization"/>
    <property type="evidence" value="ECO:0007669"/>
    <property type="project" value="UniProtKB-ARBA"/>
</dbReference>
<evidence type="ECO:0000256" key="10">
    <source>
        <dbReference type="ARBA" id="ARBA00022843"/>
    </source>
</evidence>
<feature type="domain" description="Caspase recruitment" evidence="23">
    <location>
        <begin position="6"/>
        <end position="93"/>
    </location>
</feature>
<evidence type="ECO:0000256" key="13">
    <source>
        <dbReference type="ARBA" id="ARBA00023118"/>
    </source>
</evidence>
<sequence>MSFARDKLYSGYLRRKMPTIVSTVKVKEIIPHLPCLTDHDRENIEAKRETYGNHDGMVLLLDCLKRRENWPEEFIAAIEACQHTTIAAEIRAEYDALRGASNSNPSSPPTTVVRAHVHPAPSAVHPPVPESGADSPAAVSPPAEAAAAPPPEPAAQPRPLYESPRGHKPRRAQRPNGTSSIDTPPSPATLHSQVAGDLSPRREIHFQREPEENSESDVQELSGDNEVIPDEAGAGKAGEVLIDSVEAPEPPGPVEQSETEKVGPPRSPSPTENDSDVTEGAPVTTMTPDKPPVQDTTPPAAALEPEETSKPPTKQTVESSPQRETAASVSPLHAAAAAEMDPPLGDDGSEFLSKPCDLISVCPESDAPPTMRAPSPPVEPYSGDSQRLEFSEAAPDTSPDPPACSAVSSASANSVSAPPCMENGFADNHNEPEENQYDSPSLSLGMQEVFVNVGHVSGEPSILNLAGQNSPPPPPQIVNGEAAKEIKSAPLASTDPSDTTSDVKTPSNETYNPPSESAPADISTELKTPQDSEEQTPSRTLPANTKYIVAAGVGAMALFMAWKFKN</sequence>
<feature type="compositionally biased region" description="Polar residues" evidence="22">
    <location>
        <begin position="494"/>
        <end position="515"/>
    </location>
</feature>
<dbReference type="InterPro" id="IPR011029">
    <property type="entry name" value="DEATH-like_dom_sf"/>
</dbReference>
<evidence type="ECO:0000313" key="24">
    <source>
        <dbReference type="Ensembl" id="ENSLBEP00000036620.1"/>
    </source>
</evidence>
<keyword evidence="7" id="KW-0399">Innate immunity</keyword>
<dbReference type="AlphaFoldDB" id="A0A3Q3NMU6"/>
<dbReference type="CDD" id="cd08811">
    <property type="entry name" value="CARD_IPS1"/>
    <property type="match status" value="1"/>
</dbReference>
<evidence type="ECO:0000259" key="23">
    <source>
        <dbReference type="Pfam" id="PF16739"/>
    </source>
</evidence>
<evidence type="ECO:0000256" key="11">
    <source>
        <dbReference type="ARBA" id="ARBA00022859"/>
    </source>
</evidence>
<feature type="compositionally biased region" description="Low complexity" evidence="22">
    <location>
        <begin position="136"/>
        <end position="147"/>
    </location>
</feature>
<evidence type="ECO:0000256" key="14">
    <source>
        <dbReference type="ARBA" id="ARBA00023128"/>
    </source>
</evidence>
<dbReference type="Ensembl" id="ENSLBET00000038149.1">
    <property type="protein sequence ID" value="ENSLBEP00000036620.1"/>
    <property type="gene ID" value="ENSLBEG00000027391.1"/>
</dbReference>
<dbReference type="GeneTree" id="ENSGT01030000234772"/>
<keyword evidence="9" id="KW-1000">Mitochondrion outer membrane</keyword>
<dbReference type="FunFam" id="1.10.533.10:FF:000063">
    <property type="entry name" value="Mitochondrial antiviral-signaling protein"/>
    <property type="match status" value="1"/>
</dbReference>
<keyword evidence="6" id="KW-0945">Host-virus interaction</keyword>
<evidence type="ECO:0000256" key="19">
    <source>
        <dbReference type="ARBA" id="ARBA00071084"/>
    </source>
</evidence>
<keyword evidence="14" id="KW-0496">Mitochondrion</keyword>
<evidence type="ECO:0000256" key="3">
    <source>
        <dbReference type="ARBA" id="ARBA00022481"/>
    </source>
</evidence>
<keyword evidence="8" id="KW-0812">Transmembrane</keyword>
<dbReference type="GO" id="GO:0002753">
    <property type="term" value="P:cytoplasmic pattern recognition receptor signaling pathway"/>
    <property type="evidence" value="ECO:0007669"/>
    <property type="project" value="UniProtKB-ARBA"/>
</dbReference>
<keyword evidence="18" id="KW-0449">Lipoprotein</keyword>
<dbReference type="Proteomes" id="UP000261660">
    <property type="component" value="Unplaced"/>
</dbReference>
<evidence type="ECO:0000256" key="4">
    <source>
        <dbReference type="ARBA" id="ARBA00022499"/>
    </source>
</evidence>
<keyword evidence="10" id="KW-0832">Ubl conjugation</keyword>
<dbReference type="FunCoup" id="A0A3Q3NMU6">
    <property type="interactions" value="109"/>
</dbReference>
<evidence type="ECO:0000256" key="8">
    <source>
        <dbReference type="ARBA" id="ARBA00022692"/>
    </source>
</evidence>
<reference evidence="24" key="1">
    <citation type="submission" date="2025-08" db="UniProtKB">
        <authorList>
            <consortium name="Ensembl"/>
        </authorList>
    </citation>
    <scope>IDENTIFICATION</scope>
</reference>
<evidence type="ECO:0000256" key="17">
    <source>
        <dbReference type="ARBA" id="ARBA00023140"/>
    </source>
</evidence>
<dbReference type="InParanoid" id="A0A3Q3NMU6"/>
<evidence type="ECO:0000256" key="22">
    <source>
        <dbReference type="SAM" id="MobiDB-lite"/>
    </source>
</evidence>
<evidence type="ECO:0000256" key="12">
    <source>
        <dbReference type="ARBA" id="ARBA00022989"/>
    </source>
</evidence>
<proteinExistence type="predicted"/>
<evidence type="ECO:0000256" key="9">
    <source>
        <dbReference type="ARBA" id="ARBA00022787"/>
    </source>
</evidence>
<evidence type="ECO:0000256" key="6">
    <source>
        <dbReference type="ARBA" id="ARBA00022581"/>
    </source>
</evidence>
<dbReference type="GO" id="GO:0070585">
    <property type="term" value="P:protein localization to mitochondrion"/>
    <property type="evidence" value="ECO:0007669"/>
    <property type="project" value="UniProtKB-ARBA"/>
</dbReference>